<dbReference type="InterPro" id="IPR052184">
    <property type="entry name" value="SDR_enzymes"/>
</dbReference>
<dbReference type="OrthoDB" id="9876299at2759"/>
<dbReference type="SUPFAM" id="SSF51735">
    <property type="entry name" value="NAD(P)-binding Rossmann-fold domains"/>
    <property type="match status" value="1"/>
</dbReference>
<organism evidence="1 2">
    <name type="scientific">Cyphellophora attinorum</name>
    <dbReference type="NCBI Taxonomy" id="1664694"/>
    <lineage>
        <taxon>Eukaryota</taxon>
        <taxon>Fungi</taxon>
        <taxon>Dikarya</taxon>
        <taxon>Ascomycota</taxon>
        <taxon>Pezizomycotina</taxon>
        <taxon>Eurotiomycetes</taxon>
        <taxon>Chaetothyriomycetidae</taxon>
        <taxon>Chaetothyriales</taxon>
        <taxon>Cyphellophoraceae</taxon>
        <taxon>Cyphellophora</taxon>
    </lineage>
</organism>
<dbReference type="PRINTS" id="PR00081">
    <property type="entry name" value="GDHRDH"/>
</dbReference>
<dbReference type="Gene3D" id="3.40.50.720">
    <property type="entry name" value="NAD(P)-binding Rossmann-like Domain"/>
    <property type="match status" value="1"/>
</dbReference>
<dbReference type="InterPro" id="IPR036291">
    <property type="entry name" value="NAD(P)-bd_dom_sf"/>
</dbReference>
<evidence type="ECO:0000313" key="1">
    <source>
        <dbReference type="EMBL" id="KPI35648.1"/>
    </source>
</evidence>
<dbReference type="InterPro" id="IPR002347">
    <property type="entry name" value="SDR_fam"/>
</dbReference>
<dbReference type="VEuPathDB" id="FungiDB:AB675_4767"/>
<proteinExistence type="predicted"/>
<name>A0A0N0NIE5_9EURO</name>
<dbReference type="EMBL" id="LFJN01000038">
    <property type="protein sequence ID" value="KPI35648.1"/>
    <property type="molecule type" value="Genomic_DNA"/>
</dbReference>
<dbReference type="GeneID" id="28736807"/>
<dbReference type="RefSeq" id="XP_017995611.1">
    <property type="nucleotide sequence ID" value="XM_018144928.1"/>
</dbReference>
<keyword evidence="2" id="KW-1185">Reference proteome</keyword>
<comment type="caution">
    <text evidence="1">The sequence shown here is derived from an EMBL/GenBank/DDBJ whole genome shotgun (WGS) entry which is preliminary data.</text>
</comment>
<dbReference type="Proteomes" id="UP000038010">
    <property type="component" value="Unassembled WGS sequence"/>
</dbReference>
<reference evidence="1 2" key="1">
    <citation type="submission" date="2015-06" db="EMBL/GenBank/DDBJ databases">
        <title>Draft genome of the ant-associated black yeast Phialophora attae CBS 131958.</title>
        <authorList>
            <person name="Moreno L.F."/>
            <person name="Stielow B.J."/>
            <person name="de Hoog S."/>
            <person name="Vicente V.A."/>
            <person name="Weiss V.A."/>
            <person name="de Vries M."/>
            <person name="Cruz L.M."/>
            <person name="Souza E.M."/>
        </authorList>
    </citation>
    <scope>NUCLEOTIDE SEQUENCE [LARGE SCALE GENOMIC DNA]</scope>
    <source>
        <strain evidence="1 2">CBS 131958</strain>
    </source>
</reference>
<gene>
    <name evidence="1" type="ORF">AB675_4767</name>
</gene>
<accession>A0A0N0NIE5</accession>
<dbReference type="Pfam" id="PF00106">
    <property type="entry name" value="adh_short"/>
    <property type="match status" value="1"/>
</dbReference>
<dbReference type="AlphaFoldDB" id="A0A0N0NIE5"/>
<evidence type="ECO:0000313" key="2">
    <source>
        <dbReference type="Proteomes" id="UP000038010"/>
    </source>
</evidence>
<dbReference type="GO" id="GO:0016616">
    <property type="term" value="F:oxidoreductase activity, acting on the CH-OH group of donors, NAD or NADP as acceptor"/>
    <property type="evidence" value="ECO:0007669"/>
    <property type="project" value="TreeGrafter"/>
</dbReference>
<dbReference type="PANTHER" id="PTHR45458:SF1">
    <property type="entry name" value="SHORT CHAIN DEHYDROGENASE"/>
    <property type="match status" value="1"/>
</dbReference>
<sequence length="242" mass="25790">MPTWVITGANRGLGLEFVRQLVASKEDNTVLALVRSLSKTDLSGLNAIKNDNVHIHECETSDEASITAFAESLKTSSSHPQINFLINNAAINAVSQKTALTLTGPEMHNHLDVNVLGPALLIQKLMPLLAPGAVILNMTSGLGSFGRALFGGATVYSASKAMLNMVSVHLAVEKAVVEKKIRVLIMDPGHVKTDMGGPRAVLEQEESIGGMLKVILEEAEGKGKGDVGKAVFRQYDGKVVPW</sequence>
<protein>
    <submittedName>
        <fullName evidence="1">C-factor</fullName>
    </submittedName>
</protein>
<dbReference type="PANTHER" id="PTHR45458">
    <property type="entry name" value="SHORT-CHAIN DEHYDROGENASE/REDUCTASE SDR"/>
    <property type="match status" value="1"/>
</dbReference>